<dbReference type="Gene3D" id="3.60.15.10">
    <property type="entry name" value="Ribonuclease Z/Hydroxyacylglutathione hydrolase-like"/>
    <property type="match status" value="1"/>
</dbReference>
<dbReference type="InterPro" id="IPR001279">
    <property type="entry name" value="Metallo-B-lactamas"/>
</dbReference>
<dbReference type="RefSeq" id="WP_184192557.1">
    <property type="nucleotide sequence ID" value="NZ_JACHGW010000001.1"/>
</dbReference>
<dbReference type="PANTHER" id="PTHR30619">
    <property type="entry name" value="DNA INTERNALIZATION/COMPETENCE PROTEIN COMEC/REC2"/>
    <property type="match status" value="1"/>
</dbReference>
<accession>A0A7W9SLM7</accession>
<organism evidence="2 3">
    <name type="scientific">Armatimonas rosea</name>
    <dbReference type="NCBI Taxonomy" id="685828"/>
    <lineage>
        <taxon>Bacteria</taxon>
        <taxon>Bacillati</taxon>
        <taxon>Armatimonadota</taxon>
        <taxon>Armatimonadia</taxon>
        <taxon>Armatimonadales</taxon>
        <taxon>Armatimonadaceae</taxon>
        <taxon>Armatimonas</taxon>
    </lineage>
</organism>
<dbReference type="InterPro" id="IPR035681">
    <property type="entry name" value="ComA-like_MBL"/>
</dbReference>
<dbReference type="Proteomes" id="UP000520814">
    <property type="component" value="Unassembled WGS sequence"/>
</dbReference>
<evidence type="ECO:0000313" key="2">
    <source>
        <dbReference type="EMBL" id="MBB6048937.1"/>
    </source>
</evidence>
<dbReference type="PANTHER" id="PTHR30619:SF1">
    <property type="entry name" value="RECOMBINATION PROTEIN 2"/>
    <property type="match status" value="1"/>
</dbReference>
<feature type="domain" description="Metallo-beta-lactamase" evidence="1">
    <location>
        <begin position="35"/>
        <end position="245"/>
    </location>
</feature>
<sequence>MDRRDQALALAGLLALAGCRSAPGTLRVTFLDVGQGDSTVIEAPSGKVVLIDGGGAPGRDPRDGNEPGSRVVVPFLRSRGISTIDLLIATHPDDDHVQGLLAVTERLSVRAVLDSGIPSAPGSSLALLRAAWKARGVRVHQAQRGQTFDLGSGARLEILHPAPPFLHGTRSDDNNNAIVARLVYGKARVLFMADAETEAEESLLQAHLELAADILKVGHHGARTSTTPAFLQRVAPQAAIISCGRQNRFGHPHSETLTRLKNPQIQLFRTDQQGAIALESDGEQLHIVPRIGL</sequence>
<evidence type="ECO:0000259" key="1">
    <source>
        <dbReference type="SMART" id="SM00849"/>
    </source>
</evidence>
<proteinExistence type="predicted"/>
<dbReference type="SMART" id="SM00849">
    <property type="entry name" value="Lactamase_B"/>
    <property type="match status" value="1"/>
</dbReference>
<keyword evidence="3" id="KW-1185">Reference proteome</keyword>
<dbReference type="InterPro" id="IPR052159">
    <property type="entry name" value="Competence_DNA_uptake"/>
</dbReference>
<evidence type="ECO:0000313" key="3">
    <source>
        <dbReference type="Proteomes" id="UP000520814"/>
    </source>
</evidence>
<protein>
    <submittedName>
        <fullName evidence="2">Beta-lactamase superfamily II metal-dependent hydrolase</fullName>
    </submittedName>
</protein>
<dbReference type="CDD" id="cd07731">
    <property type="entry name" value="ComA-like_MBL-fold"/>
    <property type="match status" value="1"/>
</dbReference>
<gene>
    <name evidence="2" type="ORF">HNQ39_000699</name>
</gene>
<name>A0A7W9SLM7_ARMRO</name>
<comment type="caution">
    <text evidence="2">The sequence shown here is derived from an EMBL/GenBank/DDBJ whole genome shotgun (WGS) entry which is preliminary data.</text>
</comment>
<dbReference type="AlphaFoldDB" id="A0A7W9SLM7"/>
<dbReference type="SUPFAM" id="SSF56281">
    <property type="entry name" value="Metallo-hydrolase/oxidoreductase"/>
    <property type="match status" value="1"/>
</dbReference>
<keyword evidence="2" id="KW-0378">Hydrolase</keyword>
<dbReference type="GO" id="GO:0016787">
    <property type="term" value="F:hydrolase activity"/>
    <property type="evidence" value="ECO:0007669"/>
    <property type="project" value="UniProtKB-KW"/>
</dbReference>
<dbReference type="PROSITE" id="PS51257">
    <property type="entry name" value="PROKAR_LIPOPROTEIN"/>
    <property type="match status" value="1"/>
</dbReference>
<dbReference type="InterPro" id="IPR036866">
    <property type="entry name" value="RibonucZ/Hydroxyglut_hydro"/>
</dbReference>
<reference evidence="2 3" key="1">
    <citation type="submission" date="2020-08" db="EMBL/GenBank/DDBJ databases">
        <title>Genomic Encyclopedia of Type Strains, Phase IV (KMG-IV): sequencing the most valuable type-strain genomes for metagenomic binning, comparative biology and taxonomic classification.</title>
        <authorList>
            <person name="Goeker M."/>
        </authorList>
    </citation>
    <scope>NUCLEOTIDE SEQUENCE [LARGE SCALE GENOMIC DNA]</scope>
    <source>
        <strain evidence="2 3">DSM 23562</strain>
    </source>
</reference>
<dbReference type="Pfam" id="PF00753">
    <property type="entry name" value="Lactamase_B"/>
    <property type="match status" value="1"/>
</dbReference>
<dbReference type="EMBL" id="JACHGW010000001">
    <property type="protein sequence ID" value="MBB6048937.1"/>
    <property type="molecule type" value="Genomic_DNA"/>
</dbReference>